<accession>A0A8E2J6X3</accession>
<dbReference type="Gene3D" id="3.40.30.10">
    <property type="entry name" value="Glutaredoxin"/>
    <property type="match status" value="1"/>
</dbReference>
<dbReference type="GO" id="GO:0005737">
    <property type="term" value="C:cytoplasm"/>
    <property type="evidence" value="ECO:0007669"/>
    <property type="project" value="TreeGrafter"/>
</dbReference>
<name>A0A8E2J6X3_9APHY</name>
<organism evidence="3 4">
    <name type="scientific">Obba rivulosa</name>
    <dbReference type="NCBI Taxonomy" id="1052685"/>
    <lineage>
        <taxon>Eukaryota</taxon>
        <taxon>Fungi</taxon>
        <taxon>Dikarya</taxon>
        <taxon>Basidiomycota</taxon>
        <taxon>Agaricomycotina</taxon>
        <taxon>Agaricomycetes</taxon>
        <taxon>Polyporales</taxon>
        <taxon>Gelatoporiaceae</taxon>
        <taxon>Obba</taxon>
    </lineage>
</organism>
<feature type="region of interest" description="Disordered" evidence="2">
    <location>
        <begin position="177"/>
        <end position="237"/>
    </location>
</feature>
<dbReference type="EMBL" id="KV722332">
    <property type="protein sequence ID" value="OCH96038.1"/>
    <property type="molecule type" value="Genomic_DNA"/>
</dbReference>
<feature type="region of interest" description="Disordered" evidence="2">
    <location>
        <begin position="119"/>
        <end position="144"/>
    </location>
</feature>
<evidence type="ECO:0000256" key="1">
    <source>
        <dbReference type="ARBA" id="ARBA00007764"/>
    </source>
</evidence>
<dbReference type="InterPro" id="IPR006993">
    <property type="entry name" value="Glut_rich_SH3-bd"/>
</dbReference>
<dbReference type="InterPro" id="IPR036249">
    <property type="entry name" value="Thioredoxin-like_sf"/>
</dbReference>
<feature type="compositionally biased region" description="Basic and acidic residues" evidence="2">
    <location>
        <begin position="217"/>
        <end position="237"/>
    </location>
</feature>
<keyword evidence="4" id="KW-1185">Reference proteome</keyword>
<dbReference type="SUPFAM" id="SSF52833">
    <property type="entry name" value="Thioredoxin-like"/>
    <property type="match status" value="1"/>
</dbReference>
<gene>
    <name evidence="3" type="ORF">OBBRIDRAFT_787488</name>
</gene>
<dbReference type="PANTHER" id="PTHR12232:SF0">
    <property type="entry name" value="THIOREDOXIN DOMAIN-CONTAINING PROTEIN"/>
    <property type="match status" value="1"/>
</dbReference>
<dbReference type="AlphaFoldDB" id="A0A8E2J6X3"/>
<evidence type="ECO:0008006" key="5">
    <source>
        <dbReference type="Google" id="ProtNLM"/>
    </source>
</evidence>
<dbReference type="InterPro" id="IPR051033">
    <property type="entry name" value="SH3BGR"/>
</dbReference>
<evidence type="ECO:0000313" key="3">
    <source>
        <dbReference type="EMBL" id="OCH96038.1"/>
    </source>
</evidence>
<evidence type="ECO:0000256" key="2">
    <source>
        <dbReference type="SAM" id="MobiDB-lite"/>
    </source>
</evidence>
<proteinExistence type="inferred from homology"/>
<protein>
    <recommendedName>
        <fullName evidence="5">SH3 domain-binding glutamic acid-rich protein</fullName>
    </recommendedName>
</protein>
<dbReference type="PANTHER" id="PTHR12232">
    <property type="entry name" value="SH3 DOMAIN-BINDING GLUTAMIC ACID-RICH-LIKE PROTEIN"/>
    <property type="match status" value="1"/>
</dbReference>
<evidence type="ECO:0000313" key="4">
    <source>
        <dbReference type="Proteomes" id="UP000250043"/>
    </source>
</evidence>
<reference evidence="3 4" key="1">
    <citation type="submission" date="2016-07" db="EMBL/GenBank/DDBJ databases">
        <title>Draft genome of the white-rot fungus Obba rivulosa 3A-2.</title>
        <authorList>
            <consortium name="DOE Joint Genome Institute"/>
            <person name="Miettinen O."/>
            <person name="Riley R."/>
            <person name="Acob R."/>
            <person name="Barry K."/>
            <person name="Cullen D."/>
            <person name="De Vries R."/>
            <person name="Hainaut M."/>
            <person name="Hatakka A."/>
            <person name="Henrissat B."/>
            <person name="Hilden K."/>
            <person name="Kuo R."/>
            <person name="Labutti K."/>
            <person name="Lipzen A."/>
            <person name="Makela M.R."/>
            <person name="Sandor L."/>
            <person name="Spatafora J.W."/>
            <person name="Grigoriev I.V."/>
            <person name="Hibbett D.S."/>
        </authorList>
    </citation>
    <scope>NUCLEOTIDE SEQUENCE [LARGE SCALE GENOMIC DNA]</scope>
    <source>
        <strain evidence="3 4">3A-2</strain>
    </source>
</reference>
<dbReference type="OrthoDB" id="9932926at2759"/>
<dbReference type="Pfam" id="PF04908">
    <property type="entry name" value="SH3BGR"/>
    <property type="match status" value="1"/>
</dbReference>
<comment type="similarity">
    <text evidence="1">Belongs to the SH3BGR family.</text>
</comment>
<dbReference type="Proteomes" id="UP000250043">
    <property type="component" value="Unassembled WGS sequence"/>
</dbReference>
<sequence>MAPPPIQLFLTTIASQPALRQRQEYILRVLQVKKIQFTSYDLASDEDAKKLWRRKTPLDKQQLPGILVGGTFPGTFADFEEAVECDTLDEFLHLNEDYLPFEDERELLFANPVGVAGAYTPAQMNPEHSPSPSPLKSKPKPKDEKEIDVGAELDDAGLQGVSVSEDDLLALVEELGLGGEEASDLVKGLTGDKTPPRKEKDKPLVDTKPATPQTTAAEKHEEQPAPAGDKADEKETP</sequence>
<feature type="compositionally biased region" description="Basic and acidic residues" evidence="2">
    <location>
        <begin position="194"/>
        <end position="205"/>
    </location>
</feature>